<reference evidence="1 2" key="2">
    <citation type="submission" date="2008-11" db="EMBL/GenBank/DDBJ databases">
        <authorList>
            <person name="Fulton L."/>
            <person name="Clifton S."/>
            <person name="Fulton B."/>
            <person name="Xu J."/>
            <person name="Minx P."/>
            <person name="Pepin K.H."/>
            <person name="Johnson M."/>
            <person name="Bhonagiri V."/>
            <person name="Nash W.E."/>
            <person name="Mardis E.R."/>
            <person name="Wilson R.K."/>
        </authorList>
    </citation>
    <scope>NUCLEOTIDE SEQUENCE [LARGE SCALE GENOMIC DNA]</scope>
    <source>
        <strain evidence="1 2">ATCC 43243</strain>
    </source>
</reference>
<evidence type="ECO:0000313" key="1">
    <source>
        <dbReference type="EMBL" id="EEC57665.1"/>
    </source>
</evidence>
<accession>B7ASX0</accession>
<keyword evidence="2" id="KW-1185">Reference proteome</keyword>
<dbReference type="Proteomes" id="UP000003136">
    <property type="component" value="Unassembled WGS sequence"/>
</dbReference>
<dbReference type="STRING" id="483218.BACPEC_02177"/>
<dbReference type="AlphaFoldDB" id="B7ASX0"/>
<dbReference type="HOGENOM" id="CLU_2987121_0_0_9"/>
<name>B7ASX0_9FIRM</name>
<gene>
    <name evidence="1" type="ORF">BACPEC_02177</name>
</gene>
<reference evidence="1 2" key="1">
    <citation type="submission" date="2008-11" db="EMBL/GenBank/DDBJ databases">
        <title>Draft genome sequence of Bacteroides pectinophilus (ATCC 43243).</title>
        <authorList>
            <person name="Sudarsanam P."/>
            <person name="Ley R."/>
            <person name="Guruge J."/>
            <person name="Turnbaugh P.J."/>
            <person name="Mahowald M."/>
            <person name="Liep D."/>
            <person name="Gordon J."/>
        </authorList>
    </citation>
    <scope>NUCLEOTIDE SEQUENCE [LARGE SCALE GENOMIC DNA]</scope>
    <source>
        <strain evidence="1 2">ATCC 43243</strain>
    </source>
</reference>
<dbReference type="EMBL" id="ABVQ01000036">
    <property type="protein sequence ID" value="EEC57665.1"/>
    <property type="molecule type" value="Genomic_DNA"/>
</dbReference>
<sequence>MKKYISVLLIVVMASIGLAVCGSLSSDNSNNKKIKVVTTIFSEYDWGKEIAGNTDSR</sequence>
<evidence type="ECO:0000313" key="2">
    <source>
        <dbReference type="Proteomes" id="UP000003136"/>
    </source>
</evidence>
<proteinExistence type="predicted"/>
<organism evidence="1 2">
    <name type="scientific">[Bacteroides] pectinophilus ATCC 43243</name>
    <dbReference type="NCBI Taxonomy" id="483218"/>
    <lineage>
        <taxon>Bacteria</taxon>
        <taxon>Bacillati</taxon>
        <taxon>Bacillota</taxon>
        <taxon>Clostridia</taxon>
        <taxon>Eubacteriales</taxon>
    </lineage>
</organism>
<protein>
    <submittedName>
        <fullName evidence="1">Uncharacterized protein</fullName>
    </submittedName>
</protein>
<comment type="caution">
    <text evidence="1">The sequence shown here is derived from an EMBL/GenBank/DDBJ whole genome shotgun (WGS) entry which is preliminary data.</text>
</comment>